<evidence type="ECO:0000256" key="6">
    <source>
        <dbReference type="SAM" id="MobiDB-lite"/>
    </source>
</evidence>
<dbReference type="GO" id="GO:0000328">
    <property type="term" value="C:fungal-type vacuole lumen"/>
    <property type="evidence" value="ECO:0007669"/>
    <property type="project" value="TreeGrafter"/>
</dbReference>
<feature type="compositionally biased region" description="Polar residues" evidence="6">
    <location>
        <begin position="13"/>
        <end position="25"/>
    </location>
</feature>
<reference evidence="7 8" key="1">
    <citation type="submission" date="2020-03" db="EMBL/GenBank/DDBJ databases">
        <title>Draft Genome Sequence of Cudoniella acicularis.</title>
        <authorList>
            <person name="Buettner E."/>
            <person name="Kellner H."/>
        </authorList>
    </citation>
    <scope>NUCLEOTIDE SEQUENCE [LARGE SCALE GENOMIC DNA]</scope>
    <source>
        <strain evidence="7 8">DSM 108380</strain>
    </source>
</reference>
<evidence type="ECO:0000256" key="2">
    <source>
        <dbReference type="ARBA" id="ARBA00022670"/>
    </source>
</evidence>
<evidence type="ECO:0000256" key="1">
    <source>
        <dbReference type="ARBA" id="ARBA00006247"/>
    </source>
</evidence>
<gene>
    <name evidence="7" type="ORF">G7Y89_g10994</name>
</gene>
<dbReference type="OrthoDB" id="3064516at2759"/>
<keyword evidence="4" id="KW-0378">Hydrolase</keyword>
<dbReference type="SUPFAM" id="SSF53187">
    <property type="entry name" value="Zn-dependent exopeptidases"/>
    <property type="match status" value="1"/>
</dbReference>
<dbReference type="InterPro" id="IPR047177">
    <property type="entry name" value="Pept_M20A"/>
</dbReference>
<evidence type="ECO:0008006" key="9">
    <source>
        <dbReference type="Google" id="ProtNLM"/>
    </source>
</evidence>
<dbReference type="GO" id="GO:0046872">
    <property type="term" value="F:metal ion binding"/>
    <property type="evidence" value="ECO:0007669"/>
    <property type="project" value="UniProtKB-KW"/>
</dbReference>
<keyword evidence="3" id="KW-0479">Metal-binding</keyword>
<comment type="caution">
    <text evidence="7">The sequence shown here is derived from an EMBL/GenBank/DDBJ whole genome shotgun (WGS) entry which is preliminary data.</text>
</comment>
<feature type="region of interest" description="Disordered" evidence="6">
    <location>
        <begin position="50"/>
        <end position="71"/>
    </location>
</feature>
<dbReference type="GO" id="GO:0051603">
    <property type="term" value="P:proteolysis involved in protein catabolic process"/>
    <property type="evidence" value="ECO:0007669"/>
    <property type="project" value="TreeGrafter"/>
</dbReference>
<proteinExistence type="inferred from homology"/>
<evidence type="ECO:0000256" key="5">
    <source>
        <dbReference type="ARBA" id="ARBA00022833"/>
    </source>
</evidence>
<keyword evidence="5" id="KW-0862">Zinc</keyword>
<evidence type="ECO:0000313" key="7">
    <source>
        <dbReference type="EMBL" id="KAF4627159.1"/>
    </source>
</evidence>
<evidence type="ECO:0000256" key="4">
    <source>
        <dbReference type="ARBA" id="ARBA00022801"/>
    </source>
</evidence>
<dbReference type="PANTHER" id="PTHR45962">
    <property type="entry name" value="N-FATTY-ACYL-AMINO ACID SYNTHASE/HYDROLASE PM20D1"/>
    <property type="match status" value="1"/>
</dbReference>
<organism evidence="7 8">
    <name type="scientific">Cudoniella acicularis</name>
    <dbReference type="NCBI Taxonomy" id="354080"/>
    <lineage>
        <taxon>Eukaryota</taxon>
        <taxon>Fungi</taxon>
        <taxon>Dikarya</taxon>
        <taxon>Ascomycota</taxon>
        <taxon>Pezizomycotina</taxon>
        <taxon>Leotiomycetes</taxon>
        <taxon>Helotiales</taxon>
        <taxon>Tricladiaceae</taxon>
        <taxon>Cudoniella</taxon>
    </lineage>
</organism>
<sequence>MSHVSGKLAYDQVPNSREVSEFPTHSPTSISCPHFASQILHITHPNALLKKQSPPTIAPKSQPKMSRNSSKAKISVVPVTSDTLPQWNHPPFSGHFDGTYIHGRGSHDCKNNVIAILSRTTSLLSAGFRPLRTVVLGFGFDEESPKGIGAKQIALHLEKVWGNDSFAIILDEGLIGINHMYGKTFGVPQASEKGYVDAVIRVHVPGGHSSMALPHTSIGIFSKAVTLLEDAARTNFSSRYTSNNPFYYQLHCVAENPHTEMSSALRKAALNPTKMGEKEVVSLLSDFASDVLLRAGQVVTIFRSGGKANALSQFAEVLVNYRISNEDSVSSVKTQ</sequence>
<keyword evidence="2" id="KW-0645">Protease</keyword>
<dbReference type="Gene3D" id="3.40.630.10">
    <property type="entry name" value="Zn peptidases"/>
    <property type="match status" value="1"/>
</dbReference>
<name>A0A8H4RED0_9HELO</name>
<protein>
    <recommendedName>
        <fullName evidence="9">Peptidase M20 dimerisation domain-containing protein</fullName>
    </recommendedName>
</protein>
<dbReference type="Pfam" id="PF01546">
    <property type="entry name" value="Peptidase_M20"/>
    <property type="match status" value="1"/>
</dbReference>
<dbReference type="AlphaFoldDB" id="A0A8H4RED0"/>
<dbReference type="PROSITE" id="PS51257">
    <property type="entry name" value="PROKAR_LIPOPROTEIN"/>
    <property type="match status" value="1"/>
</dbReference>
<evidence type="ECO:0000313" key="8">
    <source>
        <dbReference type="Proteomes" id="UP000566819"/>
    </source>
</evidence>
<dbReference type="InterPro" id="IPR002933">
    <property type="entry name" value="Peptidase_M20"/>
</dbReference>
<accession>A0A8H4RED0</accession>
<dbReference type="Proteomes" id="UP000566819">
    <property type="component" value="Unassembled WGS sequence"/>
</dbReference>
<dbReference type="EMBL" id="JAAMPI010001018">
    <property type="protein sequence ID" value="KAF4627159.1"/>
    <property type="molecule type" value="Genomic_DNA"/>
</dbReference>
<dbReference type="PANTHER" id="PTHR45962:SF1">
    <property type="entry name" value="N-FATTY-ACYL-AMINO ACID SYNTHASE_HYDROLASE PM20D1"/>
    <property type="match status" value="1"/>
</dbReference>
<keyword evidence="8" id="KW-1185">Reference proteome</keyword>
<feature type="region of interest" description="Disordered" evidence="6">
    <location>
        <begin position="1"/>
        <end position="25"/>
    </location>
</feature>
<dbReference type="GO" id="GO:0004180">
    <property type="term" value="F:carboxypeptidase activity"/>
    <property type="evidence" value="ECO:0007669"/>
    <property type="project" value="TreeGrafter"/>
</dbReference>
<comment type="similarity">
    <text evidence="1">Belongs to the peptidase M20A family.</text>
</comment>
<evidence type="ECO:0000256" key="3">
    <source>
        <dbReference type="ARBA" id="ARBA00022723"/>
    </source>
</evidence>